<organism evidence="3 4">
    <name type="scientific">Gilvimarinus xylanilyticus</name>
    <dbReference type="NCBI Taxonomy" id="2944139"/>
    <lineage>
        <taxon>Bacteria</taxon>
        <taxon>Pseudomonadati</taxon>
        <taxon>Pseudomonadota</taxon>
        <taxon>Gammaproteobacteria</taxon>
        <taxon>Cellvibrionales</taxon>
        <taxon>Cellvibrionaceae</taxon>
        <taxon>Gilvimarinus</taxon>
    </lineage>
</organism>
<dbReference type="InterPro" id="IPR028082">
    <property type="entry name" value="Peripla_BP_I"/>
</dbReference>
<dbReference type="Gene3D" id="3.40.50.2300">
    <property type="match status" value="2"/>
</dbReference>
<proteinExistence type="predicted"/>
<keyword evidence="2" id="KW-0732">Signal</keyword>
<keyword evidence="1" id="KW-0472">Membrane</keyword>
<gene>
    <name evidence="3" type="ORF">M6D89_13185</name>
</gene>
<dbReference type="GO" id="GO:0031241">
    <property type="term" value="C:periplasmic side of cell outer membrane"/>
    <property type="evidence" value="ECO:0007669"/>
    <property type="project" value="TreeGrafter"/>
</dbReference>
<name>A0A9X2KX14_9GAMM</name>
<dbReference type="AlphaFoldDB" id="A0A9X2KX14"/>
<feature type="chain" id="PRO_5040771659" evidence="2">
    <location>
        <begin position="27"/>
        <end position="643"/>
    </location>
</feature>
<dbReference type="InterPro" id="IPR007443">
    <property type="entry name" value="LpoA"/>
</dbReference>
<evidence type="ECO:0000256" key="1">
    <source>
        <dbReference type="ARBA" id="ARBA00023136"/>
    </source>
</evidence>
<dbReference type="PANTHER" id="PTHR38038:SF1">
    <property type="entry name" value="PENICILLIN-BINDING PROTEIN ACTIVATOR LPOA"/>
    <property type="match status" value="1"/>
</dbReference>
<evidence type="ECO:0000313" key="3">
    <source>
        <dbReference type="EMBL" id="MCP8900255.1"/>
    </source>
</evidence>
<reference evidence="3" key="1">
    <citation type="submission" date="2022-05" db="EMBL/GenBank/DDBJ databases">
        <authorList>
            <person name="Sun H.-N."/>
        </authorList>
    </citation>
    <scope>NUCLEOTIDE SEQUENCE</scope>
    <source>
        <strain evidence="3">HB14</strain>
    </source>
</reference>
<reference evidence="3" key="2">
    <citation type="submission" date="2023-01" db="EMBL/GenBank/DDBJ databases">
        <title>Gilvimarinus xylanilyticus HB14 isolated from Caulerpa lentillifera aquaculture base in Hainan, China.</title>
        <authorList>
            <person name="Zhang Y.-J."/>
        </authorList>
    </citation>
    <scope>NUCLEOTIDE SEQUENCE</scope>
    <source>
        <strain evidence="3">HB14</strain>
    </source>
</reference>
<evidence type="ECO:0000256" key="2">
    <source>
        <dbReference type="SAM" id="SignalP"/>
    </source>
</evidence>
<dbReference type="EMBL" id="JAMFTH010000004">
    <property type="protein sequence ID" value="MCP8900255.1"/>
    <property type="molecule type" value="Genomic_DNA"/>
</dbReference>
<evidence type="ECO:0000313" key="4">
    <source>
        <dbReference type="Proteomes" id="UP001139319"/>
    </source>
</evidence>
<dbReference type="Gene3D" id="1.25.40.650">
    <property type="match status" value="1"/>
</dbReference>
<dbReference type="GO" id="GO:0009252">
    <property type="term" value="P:peptidoglycan biosynthetic process"/>
    <property type="evidence" value="ECO:0007669"/>
    <property type="project" value="TreeGrafter"/>
</dbReference>
<sequence>MGTTIFRIIAAFALSLLVACSGPAPKTDSDSGGSAQGSLENRVGALLTQARQAPAPERPGYVLEAAELLLSEQQPDWAYNLLQSLDPSRLPDPSYLRYVDAMSLAALSSSHYARAHDTVFAKRLDALWSQLSFDQQSALLERRAQIESLQGDYQQSLATRMQLGQYLSRDQLQLNNEAIWQDLVSLDSEDLQTLAEQSDDKDLQGWAQLAQISRDNTTNLKRQLERVELWQMQWPGHPASLELPSDLQLLNQLVRQQPRKIALLLPQTGRLAGAASAVRDGFLASYFELPEEDFRPEIVQYDTASTEINTVYDQAVQDGAQIVIGPLSKDNVEALAQRPMLSVPVLALNYIEVRAETEERPATPANTAAQLSVSLPLREQPLSEQSGAFAPQLYQFGLSPEDEARSIARYAHLQGYRRAMIIAPDVDWAERSINAFAEQWDELGGSIVADSRYIGAGDYSDVIKQALLIGQSEDRHRQLRQIIYTNCEFEPRRRKDVEVILMIANPSQARQIKPTLAFHYAGDLPVLATSQIYDGHTEGSENRDLSGIRFNTLPWFFAATGDAQAVRQHSQAPASYSRLHAMGADAFHLYARLPQLQQLPQTRLLGATGSLTLSPEGKIVRDPIWAEFDDGQAVPLRARNTQL</sequence>
<dbReference type="PROSITE" id="PS51257">
    <property type="entry name" value="PROKAR_LIPOPROTEIN"/>
    <property type="match status" value="1"/>
</dbReference>
<dbReference type="CDD" id="cd06339">
    <property type="entry name" value="PBP1_YraM_LppC_lipoprotein-like"/>
    <property type="match status" value="1"/>
</dbReference>
<accession>A0A9X2KX14</accession>
<dbReference type="Proteomes" id="UP001139319">
    <property type="component" value="Unassembled WGS sequence"/>
</dbReference>
<dbReference type="GO" id="GO:0030234">
    <property type="term" value="F:enzyme regulator activity"/>
    <property type="evidence" value="ECO:0007669"/>
    <property type="project" value="TreeGrafter"/>
</dbReference>
<protein>
    <submittedName>
        <fullName evidence="3">Penicillin-binding protein activator</fullName>
    </submittedName>
</protein>
<dbReference type="SUPFAM" id="SSF53822">
    <property type="entry name" value="Periplasmic binding protein-like I"/>
    <property type="match status" value="1"/>
</dbReference>
<comment type="caution">
    <text evidence="3">The sequence shown here is derived from an EMBL/GenBank/DDBJ whole genome shotgun (WGS) entry which is preliminary data.</text>
</comment>
<dbReference type="Pfam" id="PF04348">
    <property type="entry name" value="LppC"/>
    <property type="match status" value="2"/>
</dbReference>
<dbReference type="PANTHER" id="PTHR38038">
    <property type="entry name" value="PENICILLIN-BINDING PROTEIN ACTIVATOR LPOA"/>
    <property type="match status" value="1"/>
</dbReference>
<dbReference type="RefSeq" id="WP_253968547.1">
    <property type="nucleotide sequence ID" value="NZ_JAMFTH010000004.1"/>
</dbReference>
<keyword evidence="4" id="KW-1185">Reference proteome</keyword>
<feature type="signal peptide" evidence="2">
    <location>
        <begin position="1"/>
        <end position="26"/>
    </location>
</feature>